<protein>
    <recommendedName>
        <fullName evidence="3">Protein kinase domain-containing protein</fullName>
    </recommendedName>
</protein>
<dbReference type="EMBL" id="QKWP01000200">
    <property type="protein sequence ID" value="RIB24808.1"/>
    <property type="molecule type" value="Genomic_DNA"/>
</dbReference>
<evidence type="ECO:0008006" key="3">
    <source>
        <dbReference type="Google" id="ProtNLM"/>
    </source>
</evidence>
<evidence type="ECO:0000313" key="2">
    <source>
        <dbReference type="Proteomes" id="UP000266673"/>
    </source>
</evidence>
<evidence type="ECO:0000313" key="1">
    <source>
        <dbReference type="EMBL" id="RIB24808.1"/>
    </source>
</evidence>
<dbReference type="Proteomes" id="UP000266673">
    <property type="component" value="Unassembled WGS sequence"/>
</dbReference>
<reference evidence="1 2" key="1">
    <citation type="submission" date="2018-06" db="EMBL/GenBank/DDBJ databases">
        <title>Comparative genomics reveals the genomic features of Rhizophagus irregularis, R. cerebriforme, R. diaphanum and Gigaspora rosea, and their symbiotic lifestyle signature.</title>
        <authorList>
            <person name="Morin E."/>
            <person name="San Clemente H."/>
            <person name="Chen E.C.H."/>
            <person name="De La Providencia I."/>
            <person name="Hainaut M."/>
            <person name="Kuo A."/>
            <person name="Kohler A."/>
            <person name="Murat C."/>
            <person name="Tang N."/>
            <person name="Roy S."/>
            <person name="Loubradou J."/>
            <person name="Henrissat B."/>
            <person name="Grigoriev I.V."/>
            <person name="Corradi N."/>
            <person name="Roux C."/>
            <person name="Martin F.M."/>
        </authorList>
    </citation>
    <scope>NUCLEOTIDE SEQUENCE [LARGE SCALE GENOMIC DNA]</scope>
    <source>
        <strain evidence="1 2">DAOM 194757</strain>
    </source>
</reference>
<dbReference type="STRING" id="44941.A0A397VS90"/>
<dbReference type="AlphaFoldDB" id="A0A397VS90"/>
<name>A0A397VS90_9GLOM</name>
<gene>
    <name evidence="1" type="ORF">C2G38_607349</name>
</gene>
<proteinExistence type="predicted"/>
<dbReference type="OrthoDB" id="2376870at2759"/>
<accession>A0A397VS90</accession>
<organism evidence="1 2">
    <name type="scientific">Gigaspora rosea</name>
    <dbReference type="NCBI Taxonomy" id="44941"/>
    <lineage>
        <taxon>Eukaryota</taxon>
        <taxon>Fungi</taxon>
        <taxon>Fungi incertae sedis</taxon>
        <taxon>Mucoromycota</taxon>
        <taxon>Glomeromycotina</taxon>
        <taxon>Glomeromycetes</taxon>
        <taxon>Diversisporales</taxon>
        <taxon>Gigasporaceae</taxon>
        <taxon>Gigaspora</taxon>
    </lineage>
</organism>
<keyword evidence="2" id="KW-1185">Reference proteome</keyword>
<comment type="caution">
    <text evidence="1">The sequence shown here is derived from an EMBL/GenBank/DDBJ whole genome shotgun (WGS) entry which is preliminary data.</text>
</comment>
<sequence>MEHVRSLLAKRTNKCTDVNALCRCEKTLKARKDCEQCKNRQECKEEAPLICNDCLHEVLKVCEDCEQCKNRVKCEEEAPPKCNNCLYELLKVSKICEKCKNRAKLEEKALLLCNDCFHELLKKREDCRICKNRPKCVEEAPLICNDCLHEVLESEFDNWSSGNVLIDEFIRNAQRKLSYIRYPEWIPYNFFTEIKCVNKGEFGAIISAKWSQGTKAMQTSDNIRHYLRSDPCAVVLKKLKDRNQLSIIEKQHQDIMNCCTLYGITQDLSTLEYILVEPTSVCDRCFSNVLNGFPMTPYQK</sequence>